<evidence type="ECO:0000313" key="1">
    <source>
        <dbReference type="EMBL" id="MYL83083.1"/>
    </source>
</evidence>
<reference evidence="1 2" key="1">
    <citation type="submission" date="2020-01" db="EMBL/GenBank/DDBJ databases">
        <title>Genome sequence of Desulfovibrio aerotolerans DSM 16695(T).</title>
        <authorList>
            <person name="Karnachuk O."/>
            <person name="Avakyan M."/>
            <person name="Mardanov A."/>
            <person name="Kadnikov V."/>
            <person name="Ravin N."/>
        </authorList>
    </citation>
    <scope>NUCLEOTIDE SEQUENCE [LARGE SCALE GENOMIC DNA]</scope>
    <source>
        <strain evidence="1 2">DSM 16695</strain>
    </source>
</reference>
<dbReference type="Proteomes" id="UP000482487">
    <property type="component" value="Unassembled WGS sequence"/>
</dbReference>
<comment type="caution">
    <text evidence="1">The sequence shown here is derived from an EMBL/GenBank/DDBJ whole genome shotgun (WGS) entry which is preliminary data.</text>
</comment>
<dbReference type="AlphaFoldDB" id="A0A7C9IUS7"/>
<gene>
    <name evidence="1" type="ORF">GTA51_08030</name>
</gene>
<sequence>MTRIASFTKLEHALAPKLRESMGLAESTADVQKFFVYSMLELLNGVLAEHSEPFEIFYEDIVLTPGQEPGYTLSPRLGDHAPLAAELRGSDLPAILARFAAVAGNRYQYLNKKPEKTEAKMYHGTGRAAR</sequence>
<dbReference type="OrthoDB" id="5431839at2"/>
<proteinExistence type="predicted"/>
<protein>
    <submittedName>
        <fullName evidence="1">Uncharacterized protein</fullName>
    </submittedName>
</protein>
<evidence type="ECO:0000313" key="2">
    <source>
        <dbReference type="Proteomes" id="UP000482487"/>
    </source>
</evidence>
<name>A0A7C9IUS7_9BACT</name>
<dbReference type="EMBL" id="WVUD01000010">
    <property type="protein sequence ID" value="MYL83083.1"/>
    <property type="molecule type" value="Genomic_DNA"/>
</dbReference>
<accession>A0A7C9IUS7</accession>
<dbReference type="RefSeq" id="WP_160960130.1">
    <property type="nucleotide sequence ID" value="NZ_WVUD01000010.1"/>
</dbReference>
<organism evidence="1 2">
    <name type="scientific">Solidesulfovibrio aerotolerans</name>
    <dbReference type="NCBI Taxonomy" id="295255"/>
    <lineage>
        <taxon>Bacteria</taxon>
        <taxon>Pseudomonadati</taxon>
        <taxon>Thermodesulfobacteriota</taxon>
        <taxon>Desulfovibrionia</taxon>
        <taxon>Desulfovibrionales</taxon>
        <taxon>Desulfovibrionaceae</taxon>
        <taxon>Solidesulfovibrio</taxon>
    </lineage>
</organism>
<keyword evidence="2" id="KW-1185">Reference proteome</keyword>